<name>A0AAV1RXN2_9ROSI</name>
<gene>
    <name evidence="2" type="ORF">DCAF_LOCUS16525</name>
</gene>
<dbReference type="EMBL" id="CAWUPB010001160">
    <property type="protein sequence ID" value="CAK7341913.1"/>
    <property type="molecule type" value="Genomic_DNA"/>
</dbReference>
<feature type="region of interest" description="Disordered" evidence="1">
    <location>
        <begin position="82"/>
        <end position="110"/>
    </location>
</feature>
<reference evidence="2 3" key="1">
    <citation type="submission" date="2024-01" db="EMBL/GenBank/DDBJ databases">
        <authorList>
            <person name="Waweru B."/>
        </authorList>
    </citation>
    <scope>NUCLEOTIDE SEQUENCE [LARGE SCALE GENOMIC DNA]</scope>
</reference>
<keyword evidence="3" id="KW-1185">Reference proteome</keyword>
<sequence length="110" mass="12472">MIWRTRSVLVDGQVEWHMSVHKSCLDASEFSSVEVHAVETKVGPSSRVRMWAWRMSGWMAEIEVVIVERSKVVAALVEEHGGGGGCVEKDMLERNGSDEEKKQSVQWTRE</sequence>
<dbReference type="AlphaFoldDB" id="A0AAV1RXN2"/>
<evidence type="ECO:0000256" key="1">
    <source>
        <dbReference type="SAM" id="MobiDB-lite"/>
    </source>
</evidence>
<evidence type="ECO:0000313" key="3">
    <source>
        <dbReference type="Proteomes" id="UP001314170"/>
    </source>
</evidence>
<accession>A0AAV1RXN2</accession>
<dbReference type="Proteomes" id="UP001314170">
    <property type="component" value="Unassembled WGS sequence"/>
</dbReference>
<protein>
    <submittedName>
        <fullName evidence="2">Uncharacterized protein</fullName>
    </submittedName>
</protein>
<proteinExistence type="predicted"/>
<comment type="caution">
    <text evidence="2">The sequence shown here is derived from an EMBL/GenBank/DDBJ whole genome shotgun (WGS) entry which is preliminary data.</text>
</comment>
<evidence type="ECO:0000313" key="2">
    <source>
        <dbReference type="EMBL" id="CAK7341913.1"/>
    </source>
</evidence>
<organism evidence="2 3">
    <name type="scientific">Dovyalis caffra</name>
    <dbReference type="NCBI Taxonomy" id="77055"/>
    <lineage>
        <taxon>Eukaryota</taxon>
        <taxon>Viridiplantae</taxon>
        <taxon>Streptophyta</taxon>
        <taxon>Embryophyta</taxon>
        <taxon>Tracheophyta</taxon>
        <taxon>Spermatophyta</taxon>
        <taxon>Magnoliopsida</taxon>
        <taxon>eudicotyledons</taxon>
        <taxon>Gunneridae</taxon>
        <taxon>Pentapetalae</taxon>
        <taxon>rosids</taxon>
        <taxon>fabids</taxon>
        <taxon>Malpighiales</taxon>
        <taxon>Salicaceae</taxon>
        <taxon>Flacourtieae</taxon>
        <taxon>Dovyalis</taxon>
    </lineage>
</organism>